<feature type="transmembrane region" description="Helical" evidence="1">
    <location>
        <begin position="47"/>
        <end position="67"/>
    </location>
</feature>
<feature type="transmembrane region" description="Helical" evidence="1">
    <location>
        <begin position="9"/>
        <end position="27"/>
    </location>
</feature>
<name>A0ABP1PP72_9HEXA</name>
<comment type="caution">
    <text evidence="2">The sequence shown here is derived from an EMBL/GenBank/DDBJ whole genome shotgun (WGS) entry which is preliminary data.</text>
</comment>
<dbReference type="EMBL" id="CAXLJM020000007">
    <property type="protein sequence ID" value="CAL8072496.1"/>
    <property type="molecule type" value="Genomic_DNA"/>
</dbReference>
<keyword evidence="3" id="KW-1185">Reference proteome</keyword>
<keyword evidence="1" id="KW-0472">Membrane</keyword>
<feature type="transmembrane region" description="Helical" evidence="1">
    <location>
        <begin position="296"/>
        <end position="321"/>
    </location>
</feature>
<organism evidence="2 3">
    <name type="scientific">Orchesella dallaii</name>
    <dbReference type="NCBI Taxonomy" id="48710"/>
    <lineage>
        <taxon>Eukaryota</taxon>
        <taxon>Metazoa</taxon>
        <taxon>Ecdysozoa</taxon>
        <taxon>Arthropoda</taxon>
        <taxon>Hexapoda</taxon>
        <taxon>Collembola</taxon>
        <taxon>Entomobryomorpha</taxon>
        <taxon>Entomobryoidea</taxon>
        <taxon>Orchesellidae</taxon>
        <taxon>Orchesellinae</taxon>
        <taxon>Orchesella</taxon>
    </lineage>
</organism>
<reference evidence="2 3" key="1">
    <citation type="submission" date="2024-08" db="EMBL/GenBank/DDBJ databases">
        <authorList>
            <person name="Cucini C."/>
            <person name="Frati F."/>
        </authorList>
    </citation>
    <scope>NUCLEOTIDE SEQUENCE [LARGE SCALE GENOMIC DNA]</scope>
</reference>
<evidence type="ECO:0000256" key="1">
    <source>
        <dbReference type="SAM" id="Phobius"/>
    </source>
</evidence>
<sequence>MLSPVFIKVLRVLVIVGSFFGFLPFKLDNEHGKLRVDFWSRARSIHSAMWLLAYAWIVLPTHILELYRMQNLHKLSYTVVIMLCATMGIILDGILTFNATGVCQVMNALYKILDSFPEKYMPNYDYKQDKIRTMLADASFIISTVFCVWLGFMVALHCWLRPLAPTYLLFMNSKHAHNIPIYIIASSWFSIYAINVTVVLATIPLHGLLYFIYILPIIQTEIRLGHRKRYKTIDLLREQRHLVVNYKMVEIFVKCMNVEIGFTFVALQLLFTQITLFCNVTLIFQWAEVQINTKLLLTFLAGFATFGWACFLYVAGIQYGYSEKAIQSWKLEYWSTRKERLYIQRVKRSLRPFSFGDGKRFVIKPITVLKFVKSVSQNTFRSLITFGNVFGY</sequence>
<protein>
    <recommendedName>
        <fullName evidence="4">Odorant receptor</fullName>
    </recommendedName>
</protein>
<keyword evidence="1" id="KW-1133">Transmembrane helix</keyword>
<feature type="transmembrane region" description="Helical" evidence="1">
    <location>
        <begin position="260"/>
        <end position="284"/>
    </location>
</feature>
<proteinExistence type="predicted"/>
<feature type="transmembrane region" description="Helical" evidence="1">
    <location>
        <begin position="140"/>
        <end position="160"/>
    </location>
</feature>
<gene>
    <name evidence="2" type="ORF">ODALV1_LOCUS2198</name>
</gene>
<dbReference type="Proteomes" id="UP001642540">
    <property type="component" value="Unassembled WGS sequence"/>
</dbReference>
<evidence type="ECO:0008006" key="4">
    <source>
        <dbReference type="Google" id="ProtNLM"/>
    </source>
</evidence>
<accession>A0ABP1PP72</accession>
<keyword evidence="1" id="KW-0812">Transmembrane</keyword>
<evidence type="ECO:0000313" key="2">
    <source>
        <dbReference type="EMBL" id="CAL8072496.1"/>
    </source>
</evidence>
<feature type="transmembrane region" description="Helical" evidence="1">
    <location>
        <begin position="181"/>
        <end position="201"/>
    </location>
</feature>
<evidence type="ECO:0000313" key="3">
    <source>
        <dbReference type="Proteomes" id="UP001642540"/>
    </source>
</evidence>
<feature type="transmembrane region" description="Helical" evidence="1">
    <location>
        <begin position="79"/>
        <end position="99"/>
    </location>
</feature>